<evidence type="ECO:0000256" key="4">
    <source>
        <dbReference type="ARBA" id="ARBA00022729"/>
    </source>
</evidence>
<evidence type="ECO:0000313" key="12">
    <source>
        <dbReference type="Proteomes" id="UP000294692"/>
    </source>
</evidence>
<comment type="caution">
    <text evidence="11">The sequence shown here is derived from an EMBL/GenBank/DDBJ whole genome shotgun (WGS) entry which is preliminary data.</text>
</comment>
<evidence type="ECO:0000256" key="3">
    <source>
        <dbReference type="ARBA" id="ARBA00022692"/>
    </source>
</evidence>
<evidence type="ECO:0000256" key="2">
    <source>
        <dbReference type="ARBA" id="ARBA00022452"/>
    </source>
</evidence>
<feature type="domain" description="Surface lipoprotein assembly modifier C-terminal" evidence="9">
    <location>
        <begin position="193"/>
        <end position="495"/>
    </location>
</feature>
<evidence type="ECO:0000256" key="1">
    <source>
        <dbReference type="ARBA" id="ARBA00004571"/>
    </source>
</evidence>
<evidence type="ECO:0000256" key="5">
    <source>
        <dbReference type="ARBA" id="ARBA00023136"/>
    </source>
</evidence>
<comment type="similarity">
    <text evidence="7">Belongs to the Slam family.</text>
</comment>
<evidence type="ECO:0000256" key="6">
    <source>
        <dbReference type="ARBA" id="ARBA00023237"/>
    </source>
</evidence>
<name>A0A4R3V9M8_9BURK</name>
<feature type="domain" description="Surface lipoprotein assembly modifier N-terminal TPR repeats region" evidence="10">
    <location>
        <begin position="66"/>
        <end position="163"/>
    </location>
</feature>
<dbReference type="OrthoDB" id="7525402at2"/>
<dbReference type="InterPro" id="IPR057556">
    <property type="entry name" value="TPR_Slam"/>
</dbReference>
<keyword evidence="6" id="KW-0998">Cell outer membrane</keyword>
<keyword evidence="2" id="KW-1134">Transmembrane beta strand</keyword>
<keyword evidence="3" id="KW-0812">Transmembrane</keyword>
<evidence type="ECO:0000259" key="9">
    <source>
        <dbReference type="Pfam" id="PF04575"/>
    </source>
</evidence>
<comment type="subcellular location">
    <subcellularLocation>
        <location evidence="1">Cell outer membrane</location>
        <topology evidence="1">Multi-pass membrane protein</topology>
    </subcellularLocation>
</comment>
<dbReference type="InterPro" id="IPR011990">
    <property type="entry name" value="TPR-like_helical_dom_sf"/>
</dbReference>
<gene>
    <name evidence="11" type="ORF">EV686_104295</name>
</gene>
<keyword evidence="5" id="KW-0472">Membrane</keyword>
<dbReference type="Pfam" id="PF04575">
    <property type="entry name" value="SlipAM"/>
    <property type="match status" value="1"/>
</dbReference>
<dbReference type="RefSeq" id="WP_132476811.1">
    <property type="nucleotide sequence ID" value="NZ_JBHRVM010000001.1"/>
</dbReference>
<reference evidence="11 12" key="1">
    <citation type="submission" date="2019-03" db="EMBL/GenBank/DDBJ databases">
        <title>Genomic Encyclopedia of Type Strains, Phase IV (KMG-IV): sequencing the most valuable type-strain genomes for metagenomic binning, comparative biology and taxonomic classification.</title>
        <authorList>
            <person name="Goeker M."/>
        </authorList>
    </citation>
    <scope>NUCLEOTIDE SEQUENCE [LARGE SCALE GENOMIC DNA]</scope>
    <source>
        <strain evidence="11 12">DSM 100048</strain>
    </source>
</reference>
<feature type="chain" id="PRO_5020385631" evidence="8">
    <location>
        <begin position="25"/>
        <end position="495"/>
    </location>
</feature>
<evidence type="ECO:0000256" key="7">
    <source>
        <dbReference type="ARBA" id="ARBA00023609"/>
    </source>
</evidence>
<sequence length="495" mass="56823">MPRHFVNRLAVLLAGLAVVFNAHADDDDTRFLLEQSRRAAERRTATPEGELIAPPGFLVHQGKVLEVHTQPDQLEPAIQIAIDTGQWDRLEEFISRYRLMRDHRPALIAMAEGLLARHRGDYPLALQHMQSAHEAALQDGRIYLELARLQFEDNQDRAARDGFSQAMARKDMPQQARAMSQQYLQALDMRSRWHGSLAFGVGYNSNINQAAGGSQLFCLDFFPICYNRKLDDPISSNLINYELSMQRRFNVKGNHNLLMRPVAYGSLYRRKNEAPNTPIRNYSNNTAILYLGYNYLDARNNISVMPYIEHYTRDSHSHFLAKGMQLEWRRAIGSKWQIGSVLDAKRHHHTDWGQRTSGDFTQYQWGLSANYMPRANTSIYGGVDLYRKKYAVSQASSKDVSFRAGVYHAFPGKAGLYVNAMGVFRITRSDAHDGFLGERRLDRQQVYILTAGMEGLKIAGMTPELRLRRNINRSNIDWAYDFQQTEISLMLRRNF</sequence>
<proteinExistence type="inferred from homology"/>
<evidence type="ECO:0000313" key="11">
    <source>
        <dbReference type="EMBL" id="TCU99194.1"/>
    </source>
</evidence>
<feature type="signal peptide" evidence="8">
    <location>
        <begin position="1"/>
        <end position="24"/>
    </location>
</feature>
<dbReference type="Gene3D" id="1.25.40.10">
    <property type="entry name" value="Tetratricopeptide repeat domain"/>
    <property type="match status" value="1"/>
</dbReference>
<evidence type="ECO:0000256" key="8">
    <source>
        <dbReference type="SAM" id="SignalP"/>
    </source>
</evidence>
<dbReference type="GO" id="GO:0009279">
    <property type="term" value="C:cell outer membrane"/>
    <property type="evidence" value="ECO:0007669"/>
    <property type="project" value="UniProtKB-SubCell"/>
</dbReference>
<dbReference type="AlphaFoldDB" id="A0A4R3V9M8"/>
<dbReference type="InterPro" id="IPR007655">
    <property type="entry name" value="Slam_C"/>
</dbReference>
<dbReference type="Proteomes" id="UP000294692">
    <property type="component" value="Unassembled WGS sequence"/>
</dbReference>
<dbReference type="Pfam" id="PF24575">
    <property type="entry name" value="TPR_Slam"/>
    <property type="match status" value="1"/>
</dbReference>
<accession>A0A4R3V9M8</accession>
<protein>
    <submittedName>
        <fullName evidence="11">Uncharacterized protein DUF560</fullName>
    </submittedName>
</protein>
<keyword evidence="4 8" id="KW-0732">Signal</keyword>
<organism evidence="11 12">
    <name type="scientific">Paracandidimonas soli</name>
    <dbReference type="NCBI Taxonomy" id="1917182"/>
    <lineage>
        <taxon>Bacteria</taxon>
        <taxon>Pseudomonadati</taxon>
        <taxon>Pseudomonadota</taxon>
        <taxon>Betaproteobacteria</taxon>
        <taxon>Burkholderiales</taxon>
        <taxon>Alcaligenaceae</taxon>
        <taxon>Paracandidimonas</taxon>
    </lineage>
</organism>
<keyword evidence="12" id="KW-1185">Reference proteome</keyword>
<dbReference type="EMBL" id="SMBX01000004">
    <property type="protein sequence ID" value="TCU99194.1"/>
    <property type="molecule type" value="Genomic_DNA"/>
</dbReference>
<evidence type="ECO:0000259" key="10">
    <source>
        <dbReference type="Pfam" id="PF24575"/>
    </source>
</evidence>